<comment type="caution">
    <text evidence="5">The sequence shown here is derived from an EMBL/GenBank/DDBJ whole genome shotgun (WGS) entry which is preliminary data.</text>
</comment>
<dbReference type="Proteomes" id="UP001642540">
    <property type="component" value="Unassembled WGS sequence"/>
</dbReference>
<organism evidence="5 6">
    <name type="scientific">Orchesella dallaii</name>
    <dbReference type="NCBI Taxonomy" id="48710"/>
    <lineage>
        <taxon>Eukaryota</taxon>
        <taxon>Metazoa</taxon>
        <taxon>Ecdysozoa</taxon>
        <taxon>Arthropoda</taxon>
        <taxon>Hexapoda</taxon>
        <taxon>Collembola</taxon>
        <taxon>Entomobryomorpha</taxon>
        <taxon>Entomobryoidea</taxon>
        <taxon>Orchesellidae</taxon>
        <taxon>Orchesellinae</taxon>
        <taxon>Orchesella</taxon>
    </lineage>
</organism>
<reference evidence="5 6" key="1">
    <citation type="submission" date="2024-08" db="EMBL/GenBank/DDBJ databases">
        <authorList>
            <person name="Cucini C."/>
            <person name="Frati F."/>
        </authorList>
    </citation>
    <scope>NUCLEOTIDE SEQUENCE [LARGE SCALE GENOMIC DNA]</scope>
</reference>
<dbReference type="InterPro" id="IPR041503">
    <property type="entry name" value="AIMP2_thioredoxin"/>
</dbReference>
<protein>
    <recommendedName>
        <fullName evidence="4">AIMP2 thioredoxin-like domain-containing protein</fullName>
    </recommendedName>
</protein>
<evidence type="ECO:0000256" key="2">
    <source>
        <dbReference type="ARBA" id="ARBA00022490"/>
    </source>
</evidence>
<keyword evidence="3" id="KW-0648">Protein biosynthesis</keyword>
<evidence type="ECO:0000256" key="1">
    <source>
        <dbReference type="ARBA" id="ARBA00004496"/>
    </source>
</evidence>
<feature type="domain" description="AIMP2 thioredoxin-like" evidence="4">
    <location>
        <begin position="123"/>
        <end position="188"/>
    </location>
</feature>
<dbReference type="InterPro" id="IPR042360">
    <property type="entry name" value="AIMP2"/>
</dbReference>
<sequence>MYHLRPLAGVPEKIDLPTCMYRIKPLNGIQTASLSESIVPVKRVKMDPQLQAIEDRQLEVIARLRQLRDKVNDMITKSGGVKAAQSKTLNKTPVKCASKSNSSVSSRPSTCVSSVLVDATLPSEVVIEANPCRPPLSLLFFRTLNPQVRTISHVHSSCNANVDEKLIALFTRETSGSTVRVIWKDIKGTRLTPLALGNFGAEGEANVARFLSRVLAKPDSVLNYDALSPEDLVLVDGVLESSELVDTAPEHFINALQAYLQQRGSSSGVANRTIADYVGYSTLRYLTKLKSKQSLQKSLVDWMNSLTNEVPALC</sequence>
<name>A0ABP1R7K7_9HEXA</name>
<evidence type="ECO:0000313" key="5">
    <source>
        <dbReference type="EMBL" id="CAL8118234.1"/>
    </source>
</evidence>
<dbReference type="PANTHER" id="PTHR13438:SF2">
    <property type="entry name" value="AMINOACYL TRNA SYNTHASE COMPLEX-INTERACTING MULTIFUNCTIONAL PROTEIN 2"/>
    <property type="match status" value="1"/>
</dbReference>
<proteinExistence type="predicted"/>
<gene>
    <name evidence="5" type="ORF">ODALV1_LOCUS18043</name>
</gene>
<dbReference type="Gene3D" id="1.20.1050.130">
    <property type="match status" value="1"/>
</dbReference>
<comment type="subcellular location">
    <subcellularLocation>
        <location evidence="1">Cytoplasm</location>
    </subcellularLocation>
</comment>
<evidence type="ECO:0000259" key="4">
    <source>
        <dbReference type="Pfam" id="PF18569"/>
    </source>
</evidence>
<evidence type="ECO:0000313" key="6">
    <source>
        <dbReference type="Proteomes" id="UP001642540"/>
    </source>
</evidence>
<accession>A0ABP1R7K7</accession>
<dbReference type="Pfam" id="PF18569">
    <property type="entry name" value="Thioredoxin_16"/>
    <property type="match status" value="1"/>
</dbReference>
<keyword evidence="6" id="KW-1185">Reference proteome</keyword>
<evidence type="ECO:0000256" key="3">
    <source>
        <dbReference type="ARBA" id="ARBA00022917"/>
    </source>
</evidence>
<dbReference type="EMBL" id="CAXLJM020000057">
    <property type="protein sequence ID" value="CAL8118234.1"/>
    <property type="molecule type" value="Genomic_DNA"/>
</dbReference>
<keyword evidence="2" id="KW-0963">Cytoplasm</keyword>
<dbReference type="PANTHER" id="PTHR13438">
    <property type="entry name" value="AMINOACYL TRNA SYNTHASE COMPLEX-INTERACTING MULTIFUNCTIONAL PROTEIN"/>
    <property type="match status" value="1"/>
</dbReference>